<sequence length="184" mass="20975">MKLKKATMEDYDQIMDILRDGSNQLAEQGIDQWQGDYPNGDTVKKDIENGWALLAESDDGQTVGTIAVVDGPDESYAKMKGKWLIDTDKYVVLHRVAVHSNHAGKGYASKLFVSVIDYIKEHRQDVETIRIDTHIDNKIMQHLITKHGFKKVGEVYGYYRPDEVLYVYAMLTHPERDGKDANND</sequence>
<name>A0ABT7VKJ1_9LACO</name>
<dbReference type="EMBL" id="JAUDEO010000004">
    <property type="protein sequence ID" value="MDM8333235.1"/>
    <property type="molecule type" value="Genomic_DNA"/>
</dbReference>
<dbReference type="EC" id="2.3.1.-" evidence="2"/>
<protein>
    <submittedName>
        <fullName evidence="2">GNAT family N-acetyltransferase</fullName>
        <ecNumber evidence="2">2.3.1.-</ecNumber>
    </submittedName>
</protein>
<dbReference type="InterPro" id="IPR016181">
    <property type="entry name" value="Acyl_CoA_acyltransferase"/>
</dbReference>
<keyword evidence="2" id="KW-0012">Acyltransferase</keyword>
<dbReference type="SUPFAM" id="SSF55729">
    <property type="entry name" value="Acyl-CoA N-acyltransferases (Nat)"/>
    <property type="match status" value="1"/>
</dbReference>
<dbReference type="PANTHER" id="PTHR43617">
    <property type="entry name" value="L-AMINO ACID N-ACETYLTRANSFERASE"/>
    <property type="match status" value="1"/>
</dbReference>
<dbReference type="InterPro" id="IPR050276">
    <property type="entry name" value="MshD_Acetyltransferase"/>
</dbReference>
<evidence type="ECO:0000259" key="1">
    <source>
        <dbReference type="PROSITE" id="PS51186"/>
    </source>
</evidence>
<reference evidence="2 3" key="3">
    <citation type="submission" date="2023-06" db="EMBL/GenBank/DDBJ databases">
        <authorList>
            <person name="Zeman M."/>
            <person name="Kubasova T."/>
            <person name="Jahodarova E."/>
            <person name="Nykrynova M."/>
            <person name="Rychlik I."/>
        </authorList>
    </citation>
    <scope>NUCLEOTIDE SEQUENCE [LARGE SCALE GENOMIC DNA]</scope>
    <source>
        <strain evidence="2 3">105_WCHN</strain>
    </source>
</reference>
<dbReference type="GO" id="GO:0016746">
    <property type="term" value="F:acyltransferase activity"/>
    <property type="evidence" value="ECO:0007669"/>
    <property type="project" value="UniProtKB-KW"/>
</dbReference>
<keyword evidence="3" id="KW-1185">Reference proteome</keyword>
<comment type="caution">
    <text evidence="2">The sequence shown here is derived from an EMBL/GenBank/DDBJ whole genome shotgun (WGS) entry which is preliminary data.</text>
</comment>
<feature type="domain" description="N-acetyltransferase" evidence="1">
    <location>
        <begin position="1"/>
        <end position="171"/>
    </location>
</feature>
<dbReference type="RefSeq" id="WP_289558897.1">
    <property type="nucleotide sequence ID" value="NZ_JAUDEO010000004.1"/>
</dbReference>
<reference evidence="2 3" key="2">
    <citation type="submission" date="2023-06" db="EMBL/GenBank/DDBJ databases">
        <title>Identification and characterization of horizontal gene transfer across gut microbiota members of farm animals based on homology search.</title>
        <authorList>
            <person name="Schwarzerova J."/>
            <person name="Nykrynova M."/>
            <person name="Jureckova K."/>
            <person name="Cejkova D."/>
            <person name="Rychlik I."/>
        </authorList>
    </citation>
    <scope>NUCLEOTIDE SEQUENCE [LARGE SCALE GENOMIC DNA]</scope>
    <source>
        <strain evidence="2 3">105_WCHN</strain>
    </source>
</reference>
<dbReference type="Pfam" id="PF00583">
    <property type="entry name" value="Acetyltransf_1"/>
    <property type="match status" value="1"/>
</dbReference>
<dbReference type="CDD" id="cd04301">
    <property type="entry name" value="NAT_SF"/>
    <property type="match status" value="1"/>
</dbReference>
<evidence type="ECO:0000313" key="3">
    <source>
        <dbReference type="Proteomes" id="UP001529423"/>
    </source>
</evidence>
<keyword evidence="2" id="KW-0808">Transferase</keyword>
<gene>
    <name evidence="2" type="ORF">QUW46_01360</name>
</gene>
<reference evidence="3" key="1">
    <citation type="submission" date="2023-06" db="EMBL/GenBank/DDBJ databases">
        <title>Identification and characterization of horizontal gene transfer across gut microbiota members of farm animals based on homology search.</title>
        <authorList>
            <person name="Zeman M."/>
            <person name="Kubasova T."/>
            <person name="Jahodarova E."/>
            <person name="Nykrynova M."/>
            <person name="Rychlik I."/>
        </authorList>
    </citation>
    <scope>NUCLEOTIDE SEQUENCE [LARGE SCALE GENOMIC DNA]</scope>
    <source>
        <strain evidence="3">105_WCHN</strain>
    </source>
</reference>
<dbReference type="PROSITE" id="PS51186">
    <property type="entry name" value="GNAT"/>
    <property type="match status" value="1"/>
</dbReference>
<dbReference type="Gene3D" id="3.40.630.30">
    <property type="match status" value="1"/>
</dbReference>
<organism evidence="2 3">
    <name type="scientific">Limosilactobacillus panis</name>
    <dbReference type="NCBI Taxonomy" id="47493"/>
    <lineage>
        <taxon>Bacteria</taxon>
        <taxon>Bacillati</taxon>
        <taxon>Bacillota</taxon>
        <taxon>Bacilli</taxon>
        <taxon>Lactobacillales</taxon>
        <taxon>Lactobacillaceae</taxon>
        <taxon>Limosilactobacillus</taxon>
    </lineage>
</organism>
<dbReference type="Proteomes" id="UP001529423">
    <property type="component" value="Unassembled WGS sequence"/>
</dbReference>
<dbReference type="InterPro" id="IPR000182">
    <property type="entry name" value="GNAT_dom"/>
</dbReference>
<proteinExistence type="predicted"/>
<evidence type="ECO:0000313" key="2">
    <source>
        <dbReference type="EMBL" id="MDM8333235.1"/>
    </source>
</evidence>
<accession>A0ABT7VKJ1</accession>